<evidence type="ECO:0000313" key="2">
    <source>
        <dbReference type="Proteomes" id="UP000219338"/>
    </source>
</evidence>
<accession>A0A284S743</accession>
<reference evidence="2" key="1">
    <citation type="journal article" date="2017" name="Nat. Ecol. Evol.">
        <title>Genome expansion and lineage-specific genetic innovations in the forest pathogenic fungi Armillaria.</title>
        <authorList>
            <person name="Sipos G."/>
            <person name="Prasanna A.N."/>
            <person name="Walter M.C."/>
            <person name="O'Connor E."/>
            <person name="Balint B."/>
            <person name="Krizsan K."/>
            <person name="Kiss B."/>
            <person name="Hess J."/>
            <person name="Varga T."/>
            <person name="Slot J."/>
            <person name="Riley R."/>
            <person name="Boka B."/>
            <person name="Rigling D."/>
            <person name="Barry K."/>
            <person name="Lee J."/>
            <person name="Mihaltcheva S."/>
            <person name="LaButti K."/>
            <person name="Lipzen A."/>
            <person name="Waldron R."/>
            <person name="Moloney N.M."/>
            <person name="Sperisen C."/>
            <person name="Kredics L."/>
            <person name="Vagvoelgyi C."/>
            <person name="Patrignani A."/>
            <person name="Fitzpatrick D."/>
            <person name="Nagy I."/>
            <person name="Doyle S."/>
            <person name="Anderson J.B."/>
            <person name="Grigoriev I.V."/>
            <person name="Gueldener U."/>
            <person name="Muensterkoetter M."/>
            <person name="Nagy L.G."/>
        </authorList>
    </citation>
    <scope>NUCLEOTIDE SEQUENCE [LARGE SCALE GENOMIC DNA]</scope>
    <source>
        <strain evidence="2">C18/9</strain>
    </source>
</reference>
<protein>
    <submittedName>
        <fullName evidence="1">Uncharacterized protein</fullName>
    </submittedName>
</protein>
<dbReference type="Proteomes" id="UP000219338">
    <property type="component" value="Unassembled WGS sequence"/>
</dbReference>
<name>A0A284S743_ARMOS</name>
<proteinExistence type="predicted"/>
<dbReference type="EMBL" id="FUEG01000038">
    <property type="protein sequence ID" value="SJL16814.1"/>
    <property type="molecule type" value="Genomic_DNA"/>
</dbReference>
<organism evidence="1 2">
    <name type="scientific">Armillaria ostoyae</name>
    <name type="common">Armillaria root rot fungus</name>
    <dbReference type="NCBI Taxonomy" id="47428"/>
    <lineage>
        <taxon>Eukaryota</taxon>
        <taxon>Fungi</taxon>
        <taxon>Dikarya</taxon>
        <taxon>Basidiomycota</taxon>
        <taxon>Agaricomycotina</taxon>
        <taxon>Agaricomycetes</taxon>
        <taxon>Agaricomycetidae</taxon>
        <taxon>Agaricales</taxon>
        <taxon>Marasmiineae</taxon>
        <taxon>Physalacriaceae</taxon>
        <taxon>Armillaria</taxon>
    </lineage>
</organism>
<keyword evidence="2" id="KW-1185">Reference proteome</keyword>
<evidence type="ECO:0000313" key="1">
    <source>
        <dbReference type="EMBL" id="SJL16814.1"/>
    </source>
</evidence>
<sequence>MELVDAGQSIIRLGMDWFKLFVSDATFHSSSGLLIVQLDALLNVYSLFCKSTSPVFMWTCSSASITTTILDHDMATIIAANPDIPPTQMLIEHLLGGLCAG</sequence>
<gene>
    <name evidence="1" type="ORF">ARMOST_20343</name>
</gene>
<dbReference type="OrthoDB" id="10439214at2759"/>
<dbReference type="AlphaFoldDB" id="A0A284S743"/>